<evidence type="ECO:0000256" key="6">
    <source>
        <dbReference type="ARBA" id="ARBA00023242"/>
    </source>
</evidence>
<dbReference type="eggNOG" id="KOG1970">
    <property type="taxonomic scope" value="Eukaryota"/>
</dbReference>
<keyword evidence="11" id="KW-1185">Reference proteome</keyword>
<dbReference type="GO" id="GO:0003682">
    <property type="term" value="F:chromatin binding"/>
    <property type="evidence" value="ECO:0007669"/>
    <property type="project" value="TreeGrafter"/>
</dbReference>
<keyword evidence="4" id="KW-0227">DNA damage</keyword>
<dbReference type="SUPFAM" id="SSF52540">
    <property type="entry name" value="P-loop containing nucleoside triphosphate hydrolases"/>
    <property type="match status" value="1"/>
</dbReference>
<feature type="region of interest" description="Disordered" evidence="8">
    <location>
        <begin position="1"/>
        <end position="44"/>
    </location>
</feature>
<dbReference type="AlphaFoldDB" id="G8ZLG3"/>
<keyword evidence="6" id="KW-0539">Nucleus</keyword>
<feature type="domain" description="Checkpoint protein RAD24-like helical bundle" evidence="9">
    <location>
        <begin position="335"/>
        <end position="452"/>
    </location>
</feature>
<dbReference type="HOGENOM" id="CLU_027373_0_0_1"/>
<organism evidence="10 11">
    <name type="scientific">Torulaspora delbrueckii</name>
    <name type="common">Yeast</name>
    <name type="synonym">Candida colliculosa</name>
    <dbReference type="NCBI Taxonomy" id="4950"/>
    <lineage>
        <taxon>Eukaryota</taxon>
        <taxon>Fungi</taxon>
        <taxon>Dikarya</taxon>
        <taxon>Ascomycota</taxon>
        <taxon>Saccharomycotina</taxon>
        <taxon>Saccharomycetes</taxon>
        <taxon>Saccharomycetales</taxon>
        <taxon>Saccharomycetaceae</taxon>
        <taxon>Torulaspora</taxon>
    </lineage>
</organism>
<sequence length="646" mass="73559">MGSRNLGKNPGLKRSVSSLTSRINTWSSSKPSSPVRKKAKSAKPDVKNLETAIASDLEREEVFSTPWYQLYGPRTVIEVCLHKKKVTEVSEALQKLLQGESDTRILLLTGPSGCCKSTIVRQLANELIPKYRTTGSNSLSVKHHGDCNVIEFENDANANGISYMTEFQEFLTQAKYRSGPNLSLILVEDLPNIFHPGTRKAFQDQLLQWLYMSSDALPPLVICLTECEIDHEDNKPNAFGVDYSLTAESILGKEILSHSRLKRIKFNPINTTLMKKTLMNLCIKNKATLMSTNKWSEKERVINEVARSTGDIRSGIMILQFWATSSMDTPLPVRESFVSYFHAMGKVLHGSKDFEDDNEMINTLITNSKGHLSHENFSLGILENYSSFNKGRFTVKDAWEVTNSLSESDVMRTVPESLEYCMRKVRYTMGKARYEERTHGKASFPREWKIALAQNEFKIKCEDYVNVSMYKYVEPRQFRDISLQYAFYDPLIKKARYYKQKSLLEYIAQVNGAPNQTLRGIQVDPRIDVLGRIGGEISLVNNQDNEIFEDDHRSIARQSIENLKKSRDVKLQELIELHELRMGEDVELESEEIDDDPIIDSDENASTSNILEDDDSIFEILSQKLPKINVNTSINESLSDSDLEHL</sequence>
<dbReference type="GO" id="GO:0007131">
    <property type="term" value="P:reciprocal meiotic recombination"/>
    <property type="evidence" value="ECO:0007669"/>
    <property type="project" value="EnsemblFungi"/>
</dbReference>
<dbReference type="GO" id="GO:0033314">
    <property type="term" value="P:mitotic DNA replication checkpoint signaling"/>
    <property type="evidence" value="ECO:0007669"/>
    <property type="project" value="TreeGrafter"/>
</dbReference>
<keyword evidence="3" id="KW-0547">Nucleotide-binding</keyword>
<dbReference type="InterPro" id="IPR057927">
    <property type="entry name" value="RAD24-like_helical"/>
</dbReference>
<dbReference type="GeneID" id="11502957"/>
<keyword evidence="5" id="KW-0067">ATP-binding</keyword>
<dbReference type="InterPro" id="IPR004582">
    <property type="entry name" value="Checkpoint_prot_Rad17_Rad24"/>
</dbReference>
<dbReference type="OrthoDB" id="10265971at2759"/>
<evidence type="ECO:0000256" key="5">
    <source>
        <dbReference type="ARBA" id="ARBA00022840"/>
    </source>
</evidence>
<dbReference type="Proteomes" id="UP000005627">
    <property type="component" value="Chromosome 1"/>
</dbReference>
<keyword evidence="7" id="KW-0131">Cell cycle</keyword>
<dbReference type="KEGG" id="tdl:TDEL_0A01250"/>
<dbReference type="STRING" id="1076872.G8ZLG3"/>
<comment type="similarity">
    <text evidence="2">Belongs to the rad17/RAD24 family.</text>
</comment>
<dbReference type="EMBL" id="HE616742">
    <property type="protein sequence ID" value="CCE89457.1"/>
    <property type="molecule type" value="Genomic_DNA"/>
</dbReference>
<dbReference type="PANTHER" id="PTHR12172:SF0">
    <property type="entry name" value="CELL CYCLE CHECKPOINT PROTEIN RAD17"/>
    <property type="match status" value="1"/>
</dbReference>
<feature type="compositionally biased region" description="Polar residues" evidence="8">
    <location>
        <begin position="15"/>
        <end position="26"/>
    </location>
</feature>
<feature type="region of interest" description="Disordered" evidence="8">
    <location>
        <begin position="587"/>
        <end position="607"/>
    </location>
</feature>
<reference evidence="10 11" key="1">
    <citation type="journal article" date="2011" name="Proc. Natl. Acad. Sci. U.S.A.">
        <title>Evolutionary erosion of yeast sex chromosomes by mating-type switching accidents.</title>
        <authorList>
            <person name="Gordon J.L."/>
            <person name="Armisen D."/>
            <person name="Proux-Wera E."/>
            <person name="Oheigeartaigh S.S."/>
            <person name="Byrne K.P."/>
            <person name="Wolfe K.H."/>
        </authorList>
    </citation>
    <scope>NUCLEOTIDE SEQUENCE [LARGE SCALE GENOMIC DNA]</scope>
    <source>
        <strain evidence="11">ATCC 10662 / CBS 1146 / NBRC 0425 / NCYC 2629 / NRRL Y-866</strain>
    </source>
</reference>
<dbReference type="Pfam" id="PF03215">
    <property type="entry name" value="Rad17"/>
    <property type="match status" value="1"/>
</dbReference>
<dbReference type="Gene3D" id="3.40.50.300">
    <property type="entry name" value="P-loop containing nucleotide triphosphate hydrolases"/>
    <property type="match status" value="1"/>
</dbReference>
<dbReference type="PANTHER" id="PTHR12172">
    <property type="entry name" value="CELL CYCLE CHECKPOINT PROTEIN RAD17"/>
    <property type="match status" value="1"/>
</dbReference>
<evidence type="ECO:0000313" key="11">
    <source>
        <dbReference type="Proteomes" id="UP000005627"/>
    </source>
</evidence>
<evidence type="ECO:0000259" key="9">
    <source>
        <dbReference type="Pfam" id="PF25812"/>
    </source>
</evidence>
<feature type="compositionally biased region" description="Acidic residues" evidence="8">
    <location>
        <begin position="587"/>
        <end position="603"/>
    </location>
</feature>
<dbReference type="InterPro" id="IPR027417">
    <property type="entry name" value="P-loop_NTPase"/>
</dbReference>
<evidence type="ECO:0000256" key="1">
    <source>
        <dbReference type="ARBA" id="ARBA00004123"/>
    </source>
</evidence>
<dbReference type="RefSeq" id="XP_003678668.1">
    <property type="nucleotide sequence ID" value="XM_003678620.1"/>
</dbReference>
<evidence type="ECO:0000256" key="3">
    <source>
        <dbReference type="ARBA" id="ARBA00022741"/>
    </source>
</evidence>
<evidence type="ECO:0000256" key="7">
    <source>
        <dbReference type="ARBA" id="ARBA00023306"/>
    </source>
</evidence>
<evidence type="ECO:0000256" key="2">
    <source>
        <dbReference type="ARBA" id="ARBA00006168"/>
    </source>
</evidence>
<dbReference type="InParanoid" id="G8ZLG3"/>
<dbReference type="GO" id="GO:0000077">
    <property type="term" value="P:DNA damage checkpoint signaling"/>
    <property type="evidence" value="ECO:0007669"/>
    <property type="project" value="EnsemblFungi"/>
</dbReference>
<accession>G8ZLG3</accession>
<evidence type="ECO:0000256" key="8">
    <source>
        <dbReference type="SAM" id="MobiDB-lite"/>
    </source>
</evidence>
<name>G8ZLG3_TORDE</name>
<dbReference type="GO" id="GO:0005524">
    <property type="term" value="F:ATP binding"/>
    <property type="evidence" value="ECO:0007669"/>
    <property type="project" value="UniProtKB-KW"/>
</dbReference>
<comment type="subcellular location">
    <subcellularLocation>
        <location evidence="1">Nucleus</location>
    </subcellularLocation>
</comment>
<evidence type="ECO:0000313" key="10">
    <source>
        <dbReference type="EMBL" id="CCE89457.1"/>
    </source>
</evidence>
<dbReference type="GO" id="GO:0003689">
    <property type="term" value="F:DNA clamp loader activity"/>
    <property type="evidence" value="ECO:0007669"/>
    <property type="project" value="EnsemblFungi"/>
</dbReference>
<dbReference type="FunCoup" id="G8ZLG3">
    <property type="interactions" value="232"/>
</dbReference>
<dbReference type="GO" id="GO:0031389">
    <property type="term" value="C:Rad17 RFC-like complex"/>
    <property type="evidence" value="ECO:0007669"/>
    <property type="project" value="EnsemblFungi"/>
</dbReference>
<proteinExistence type="inferred from homology"/>
<dbReference type="GO" id="GO:0006289">
    <property type="term" value="P:nucleotide-excision repair"/>
    <property type="evidence" value="ECO:0007669"/>
    <property type="project" value="EnsemblFungi"/>
</dbReference>
<protein>
    <recommendedName>
        <fullName evidence="9">Checkpoint protein RAD24-like helical bundle domain-containing protein</fullName>
    </recommendedName>
</protein>
<gene>
    <name evidence="10" type="primary">TDEL0A01250</name>
    <name evidence="10" type="ORF">TDEL_0A01250</name>
</gene>
<evidence type="ECO:0000256" key="4">
    <source>
        <dbReference type="ARBA" id="ARBA00022763"/>
    </source>
</evidence>
<dbReference type="GO" id="GO:0005634">
    <property type="term" value="C:nucleus"/>
    <property type="evidence" value="ECO:0007669"/>
    <property type="project" value="UniProtKB-SubCell"/>
</dbReference>
<dbReference type="Pfam" id="PF25812">
    <property type="entry name" value="RAD24_helical"/>
    <property type="match status" value="1"/>
</dbReference>